<sequence length="636" mass="72052">MHPCLEVGELLHLILSLIYDDLSTRQSQQGLLAVGLTCRLFLEAAMDLMWHTQSSFVPLIKTLPRKLWMDTPSRGFDRTFQLVLTKPLTESDLTRFRFYAHRVRTVNYVPYPWHGTVKSSANAILLMRYDNFESIEVSNKDSKSKKTQKPKPLALTQKFKPTLTQNPKPALPSSPILRTPNFNVADLNILFYIWRSQLDSPHLLNWDAGVSIPPPLLPNIRNLHFIQNRHYIRCPPLLLSPSLRHISFEDIEDEKMLSALQPIATYAPAAQVLELGPLVFDSSNSYVKWEGLLDFLRGMEHLKEVRCEMWSVKRAVLKNLVGLQDLQVLRISNDVEDLLYAVKQHQVESTENHGQQTFAALEHLQFQVKSDAKHIQMCLEFFECIQRTRLESIAIGFENGVPATRDLNELVIELGKLNSRTLKSVTLALAKDRSRPSGYRNRAISSSRPSGHSSILNVSLKNLYKCREMETFVLSLPCVLDMDDDDMKELSEAWPKLKRLQLGPKDGAVDDIPNISLYGMELLVRNCKMLNTLGLTFDARAPTTTARRGDGVQSHDVGFVPNMRIQYLDVGGSTIRKPAVEGVAKVLARLFPKLTGIGGMWLYVGGGPGYGQARNTSQLEWQQVVELVKADWSRRT</sequence>
<dbReference type="EMBL" id="ML208351">
    <property type="protein sequence ID" value="TFK68486.1"/>
    <property type="molecule type" value="Genomic_DNA"/>
</dbReference>
<accession>A0ACD3ASF1</accession>
<organism evidence="1 2">
    <name type="scientific">Pluteus cervinus</name>
    <dbReference type="NCBI Taxonomy" id="181527"/>
    <lineage>
        <taxon>Eukaryota</taxon>
        <taxon>Fungi</taxon>
        <taxon>Dikarya</taxon>
        <taxon>Basidiomycota</taxon>
        <taxon>Agaricomycotina</taxon>
        <taxon>Agaricomycetes</taxon>
        <taxon>Agaricomycetidae</taxon>
        <taxon>Agaricales</taxon>
        <taxon>Pluteineae</taxon>
        <taxon>Pluteaceae</taxon>
        <taxon>Pluteus</taxon>
    </lineage>
</organism>
<reference evidence="1 2" key="1">
    <citation type="journal article" date="2019" name="Nat. Ecol. Evol.">
        <title>Megaphylogeny resolves global patterns of mushroom evolution.</title>
        <authorList>
            <person name="Varga T."/>
            <person name="Krizsan K."/>
            <person name="Foldi C."/>
            <person name="Dima B."/>
            <person name="Sanchez-Garcia M."/>
            <person name="Sanchez-Ramirez S."/>
            <person name="Szollosi G.J."/>
            <person name="Szarkandi J.G."/>
            <person name="Papp V."/>
            <person name="Albert L."/>
            <person name="Andreopoulos W."/>
            <person name="Angelini C."/>
            <person name="Antonin V."/>
            <person name="Barry K.W."/>
            <person name="Bougher N.L."/>
            <person name="Buchanan P."/>
            <person name="Buyck B."/>
            <person name="Bense V."/>
            <person name="Catcheside P."/>
            <person name="Chovatia M."/>
            <person name="Cooper J."/>
            <person name="Damon W."/>
            <person name="Desjardin D."/>
            <person name="Finy P."/>
            <person name="Geml J."/>
            <person name="Haridas S."/>
            <person name="Hughes K."/>
            <person name="Justo A."/>
            <person name="Karasinski D."/>
            <person name="Kautmanova I."/>
            <person name="Kiss B."/>
            <person name="Kocsube S."/>
            <person name="Kotiranta H."/>
            <person name="LaButti K.M."/>
            <person name="Lechner B.E."/>
            <person name="Liimatainen K."/>
            <person name="Lipzen A."/>
            <person name="Lukacs Z."/>
            <person name="Mihaltcheva S."/>
            <person name="Morgado L.N."/>
            <person name="Niskanen T."/>
            <person name="Noordeloos M.E."/>
            <person name="Ohm R.A."/>
            <person name="Ortiz-Santana B."/>
            <person name="Ovrebo C."/>
            <person name="Racz N."/>
            <person name="Riley R."/>
            <person name="Savchenko A."/>
            <person name="Shiryaev A."/>
            <person name="Soop K."/>
            <person name="Spirin V."/>
            <person name="Szebenyi C."/>
            <person name="Tomsovsky M."/>
            <person name="Tulloss R.E."/>
            <person name="Uehling J."/>
            <person name="Grigoriev I.V."/>
            <person name="Vagvolgyi C."/>
            <person name="Papp T."/>
            <person name="Martin F.M."/>
            <person name="Miettinen O."/>
            <person name="Hibbett D.S."/>
            <person name="Nagy L.G."/>
        </authorList>
    </citation>
    <scope>NUCLEOTIDE SEQUENCE [LARGE SCALE GENOMIC DNA]</scope>
    <source>
        <strain evidence="1 2">NL-1719</strain>
    </source>
</reference>
<name>A0ACD3ASF1_9AGAR</name>
<gene>
    <name evidence="1" type="ORF">BDN72DRAFT_841782</name>
</gene>
<proteinExistence type="predicted"/>
<protein>
    <submittedName>
        <fullName evidence="1">Uncharacterized protein</fullName>
    </submittedName>
</protein>
<evidence type="ECO:0000313" key="2">
    <source>
        <dbReference type="Proteomes" id="UP000308600"/>
    </source>
</evidence>
<evidence type="ECO:0000313" key="1">
    <source>
        <dbReference type="EMBL" id="TFK68486.1"/>
    </source>
</evidence>
<keyword evidence="2" id="KW-1185">Reference proteome</keyword>
<dbReference type="Proteomes" id="UP000308600">
    <property type="component" value="Unassembled WGS sequence"/>
</dbReference>